<dbReference type="Pfam" id="PF13692">
    <property type="entry name" value="Glyco_trans_1_4"/>
    <property type="match status" value="1"/>
</dbReference>
<dbReference type="Pfam" id="PF13439">
    <property type="entry name" value="Glyco_transf_4"/>
    <property type="match status" value="1"/>
</dbReference>
<gene>
    <name evidence="2" type="ORF">C4541_07615</name>
</gene>
<dbReference type="CDD" id="cd03801">
    <property type="entry name" value="GT4_PimA-like"/>
    <property type="match status" value="1"/>
</dbReference>
<comment type="caution">
    <text evidence="2">The sequence shown here is derived from an EMBL/GenBank/DDBJ whole genome shotgun (WGS) entry which is preliminary data.</text>
</comment>
<keyword evidence="2" id="KW-0808">Transferase</keyword>
<dbReference type="Gene3D" id="3.40.50.2000">
    <property type="entry name" value="Glycogen Phosphorylase B"/>
    <property type="match status" value="2"/>
</dbReference>
<proteinExistence type="predicted"/>
<dbReference type="EMBL" id="QZJZ01000063">
    <property type="protein sequence ID" value="RJP58661.1"/>
    <property type="molecule type" value="Genomic_DNA"/>
</dbReference>
<feature type="domain" description="Glycosyltransferase subfamily 4-like N-terminal" evidence="1">
    <location>
        <begin position="41"/>
        <end position="213"/>
    </location>
</feature>
<dbReference type="InterPro" id="IPR028098">
    <property type="entry name" value="Glyco_trans_4-like_N"/>
</dbReference>
<sequence length="420" mass="48440">MKSTIKNDTEVLSDQRRRIAFVTSEFFKEYNTGEQIELFDGGVAVCIYRLCLSLKQKGYEPIVITASKRNDIVFYNTIEVHRVVVPDKLFCLLNKLTLSKFRNTLFWLWQSFKLNRVVRNIHKKKNISLIEYSSLMAIGLLSPKNIPSTVRIYCHQKLLMEANEEFLGYDGSILMRLERLANKRARAISCPSRILKKYVENEIGKDVHLISNFFCADQHYANVDERPYADLLHGKKYLLYFGALCHLKGLPEIAEIIYPLLDKHPSLYFVLAGRNMNYYDRQMTDYIWEKAGRHRGRVIYMGILRHDQLYPVLNNAYAVVLPSRIDNIPNTCIEAMMCKRVVIGTNGSSLEELIDDGVTGFLSELRNPPSLLCAVEKMLGMPHEEIREMGEKACKKISALAHSNTSVQQFIKFYEDVISN</sequence>
<dbReference type="AlphaFoldDB" id="A0A3A4RAV3"/>
<dbReference type="Proteomes" id="UP000266426">
    <property type="component" value="Unassembled WGS sequence"/>
</dbReference>
<organism evidence="2">
    <name type="scientific">Candidatus Auribacter fodinae</name>
    <dbReference type="NCBI Taxonomy" id="2093366"/>
    <lineage>
        <taxon>Bacteria</taxon>
        <taxon>Pseudomonadati</taxon>
        <taxon>Candidatus Auribacterota</taxon>
        <taxon>Candidatus Auribacteria</taxon>
        <taxon>Candidatus Auribacterales</taxon>
        <taxon>Candidatus Auribacteraceae</taxon>
        <taxon>Candidatus Auribacter</taxon>
    </lineage>
</organism>
<accession>A0A3A4RAV3</accession>
<dbReference type="InterPro" id="IPR050194">
    <property type="entry name" value="Glycosyltransferase_grp1"/>
</dbReference>
<reference evidence="2" key="2">
    <citation type="submission" date="2018-03" db="EMBL/GenBank/DDBJ databases">
        <authorList>
            <person name="Keele B.F."/>
        </authorList>
    </citation>
    <scope>NUCLEOTIDE SEQUENCE</scope>
    <source>
        <strain evidence="2">SURF_26</strain>
    </source>
</reference>
<dbReference type="GO" id="GO:0016757">
    <property type="term" value="F:glycosyltransferase activity"/>
    <property type="evidence" value="ECO:0007669"/>
    <property type="project" value="TreeGrafter"/>
</dbReference>
<dbReference type="PANTHER" id="PTHR45947">
    <property type="entry name" value="SULFOQUINOVOSYL TRANSFERASE SQD2"/>
    <property type="match status" value="1"/>
</dbReference>
<dbReference type="PANTHER" id="PTHR45947:SF3">
    <property type="entry name" value="SULFOQUINOVOSYL TRANSFERASE SQD2"/>
    <property type="match status" value="1"/>
</dbReference>
<reference evidence="2" key="1">
    <citation type="journal article" date="2017" name="ISME J.">
        <title>Energy and carbon metabolisms in a deep terrestrial subsurface fluid microbial community.</title>
        <authorList>
            <person name="Momper L."/>
            <person name="Jungbluth S.P."/>
            <person name="Lee M.D."/>
            <person name="Amend J.P."/>
        </authorList>
    </citation>
    <scope>NUCLEOTIDE SEQUENCE [LARGE SCALE GENOMIC DNA]</scope>
    <source>
        <strain evidence="2">SURF_26</strain>
    </source>
</reference>
<dbReference type="SUPFAM" id="SSF53756">
    <property type="entry name" value="UDP-Glycosyltransferase/glycogen phosphorylase"/>
    <property type="match status" value="1"/>
</dbReference>
<evidence type="ECO:0000259" key="1">
    <source>
        <dbReference type="Pfam" id="PF13439"/>
    </source>
</evidence>
<evidence type="ECO:0000313" key="2">
    <source>
        <dbReference type="EMBL" id="RJP58661.1"/>
    </source>
</evidence>
<name>A0A3A4RAV3_9BACT</name>
<protein>
    <submittedName>
        <fullName evidence="2">Glycosyltransferase family 1 protein</fullName>
    </submittedName>
</protein>